<evidence type="ECO:0000313" key="3">
    <source>
        <dbReference type="EMBL" id="KAF2101987.1"/>
    </source>
</evidence>
<dbReference type="AlphaFoldDB" id="A0A9P4IP56"/>
<feature type="transmembrane region" description="Helical" evidence="2">
    <location>
        <begin position="87"/>
        <end position="109"/>
    </location>
</feature>
<accession>A0A9P4IP56</accession>
<feature type="transmembrane region" description="Helical" evidence="2">
    <location>
        <begin position="23"/>
        <end position="40"/>
    </location>
</feature>
<protein>
    <recommendedName>
        <fullName evidence="5">MARVEL domain-containing protein</fullName>
    </recommendedName>
</protein>
<dbReference type="GO" id="GO:0016020">
    <property type="term" value="C:membrane"/>
    <property type="evidence" value="ECO:0007669"/>
    <property type="project" value="UniProtKB-SubCell"/>
</dbReference>
<evidence type="ECO:0000256" key="1">
    <source>
        <dbReference type="SAM" id="MobiDB-lite"/>
    </source>
</evidence>
<keyword evidence="2" id="KW-1133">Transmembrane helix</keyword>
<evidence type="ECO:0008006" key="5">
    <source>
        <dbReference type="Google" id="ProtNLM"/>
    </source>
</evidence>
<dbReference type="EMBL" id="ML978123">
    <property type="protein sequence ID" value="KAF2101987.1"/>
    <property type="molecule type" value="Genomic_DNA"/>
</dbReference>
<dbReference type="OrthoDB" id="5325022at2759"/>
<dbReference type="PANTHER" id="PTHR37451:SF4">
    <property type="entry name" value="MARVEL DOMAIN-CONTAINING PROTEIN"/>
    <property type="match status" value="1"/>
</dbReference>
<name>A0A9P4IP56_9PEZI</name>
<keyword evidence="2" id="KW-0472">Membrane</keyword>
<comment type="caution">
    <text evidence="3">The sequence shown here is derived from an EMBL/GenBank/DDBJ whole genome shotgun (WGS) entry which is preliminary data.</text>
</comment>
<keyword evidence="2" id="KW-0812">Transmembrane</keyword>
<evidence type="ECO:0000313" key="4">
    <source>
        <dbReference type="Proteomes" id="UP000799772"/>
    </source>
</evidence>
<proteinExistence type="predicted"/>
<feature type="transmembrane region" description="Helical" evidence="2">
    <location>
        <begin position="52"/>
        <end position="75"/>
    </location>
</feature>
<feature type="region of interest" description="Disordered" evidence="1">
    <location>
        <begin position="198"/>
        <end position="245"/>
    </location>
</feature>
<dbReference type="PANTHER" id="PTHR37451">
    <property type="entry name" value="MARVEL DOMAIN"/>
    <property type="match status" value="1"/>
</dbReference>
<organism evidence="3 4">
    <name type="scientific">Rhizodiscina lignyota</name>
    <dbReference type="NCBI Taxonomy" id="1504668"/>
    <lineage>
        <taxon>Eukaryota</taxon>
        <taxon>Fungi</taxon>
        <taxon>Dikarya</taxon>
        <taxon>Ascomycota</taxon>
        <taxon>Pezizomycotina</taxon>
        <taxon>Dothideomycetes</taxon>
        <taxon>Pleosporomycetidae</taxon>
        <taxon>Aulographales</taxon>
        <taxon>Rhizodiscinaceae</taxon>
        <taxon>Rhizodiscina</taxon>
    </lineage>
</organism>
<evidence type="ECO:0000256" key="2">
    <source>
        <dbReference type="SAM" id="Phobius"/>
    </source>
</evidence>
<reference evidence="3" key="1">
    <citation type="journal article" date="2020" name="Stud. Mycol.">
        <title>101 Dothideomycetes genomes: a test case for predicting lifestyles and emergence of pathogens.</title>
        <authorList>
            <person name="Haridas S."/>
            <person name="Albert R."/>
            <person name="Binder M."/>
            <person name="Bloem J."/>
            <person name="Labutti K."/>
            <person name="Salamov A."/>
            <person name="Andreopoulos B."/>
            <person name="Baker S."/>
            <person name="Barry K."/>
            <person name="Bills G."/>
            <person name="Bluhm B."/>
            <person name="Cannon C."/>
            <person name="Castanera R."/>
            <person name="Culley D."/>
            <person name="Daum C."/>
            <person name="Ezra D."/>
            <person name="Gonzalez J."/>
            <person name="Henrissat B."/>
            <person name="Kuo A."/>
            <person name="Liang C."/>
            <person name="Lipzen A."/>
            <person name="Lutzoni F."/>
            <person name="Magnuson J."/>
            <person name="Mondo S."/>
            <person name="Nolan M."/>
            <person name="Ohm R."/>
            <person name="Pangilinan J."/>
            <person name="Park H.-J."/>
            <person name="Ramirez L."/>
            <person name="Alfaro M."/>
            <person name="Sun H."/>
            <person name="Tritt A."/>
            <person name="Yoshinaga Y."/>
            <person name="Zwiers L.-H."/>
            <person name="Turgeon B."/>
            <person name="Goodwin S."/>
            <person name="Spatafora J."/>
            <person name="Crous P."/>
            <person name="Grigoriev I."/>
        </authorList>
    </citation>
    <scope>NUCLEOTIDE SEQUENCE</scope>
    <source>
        <strain evidence="3">CBS 133067</strain>
    </source>
</reference>
<keyword evidence="4" id="KW-1185">Reference proteome</keyword>
<dbReference type="Proteomes" id="UP000799772">
    <property type="component" value="Unassembled WGS sequence"/>
</dbReference>
<sequence length="278" mass="30543">MARAPHIVEVSHPYALILKIKQLVLSIVLLGLLAYLAWGLSVTGLGTYGPNIATGAIGVGLFSVCLTIIFCIYYIASTSCAPSLYNYWAVISLEAAAVLFWLISFALLADITAALVSAYNAADTYYSNYDSSDDCTDYDSDGYCDYKRAVRSLTKRVAVDPATAIVYASFALATIEWILFIVSLVLFSIRVHRHRTAGLPNRPGDDRSQGYTPKQMEAQHQPMPAPEYQGQAPPPQQGFNKSPARHGPSFMTLPIEIRQKIFAFAIDRSLPVHIKDID</sequence>
<gene>
    <name evidence="3" type="ORF">NA57DRAFT_73427</name>
</gene>
<feature type="transmembrane region" description="Helical" evidence="2">
    <location>
        <begin position="164"/>
        <end position="187"/>
    </location>
</feature>